<name>A0A914QFF7_9BILA</name>
<evidence type="ECO:0000313" key="2">
    <source>
        <dbReference type="WBParaSite" id="PDA_v2.g30445.t1"/>
    </source>
</evidence>
<dbReference type="WBParaSite" id="PDA_v2.g30445.t1">
    <property type="protein sequence ID" value="PDA_v2.g30445.t1"/>
    <property type="gene ID" value="PDA_v2.g30445"/>
</dbReference>
<sequence length="146" mass="17570">MIISKEFYDKCDPTYQKAIDELERKLADITNVKDCCGHKCKKRLNKFESTLLKFSNNYLTPKAYWNYYMRYFRSRDKNWMEGCRKIAKRALFHLCYNEDWNALDITVRAYGDKYIKLLDFQYWFDVDSESKNTGFRLHSFGTGAKI</sequence>
<accession>A0A914QFF7</accession>
<protein>
    <submittedName>
        <fullName evidence="2">Uncharacterized protein</fullName>
    </submittedName>
</protein>
<organism evidence="1 2">
    <name type="scientific">Panagrolaimus davidi</name>
    <dbReference type="NCBI Taxonomy" id="227884"/>
    <lineage>
        <taxon>Eukaryota</taxon>
        <taxon>Metazoa</taxon>
        <taxon>Ecdysozoa</taxon>
        <taxon>Nematoda</taxon>
        <taxon>Chromadorea</taxon>
        <taxon>Rhabditida</taxon>
        <taxon>Tylenchina</taxon>
        <taxon>Panagrolaimomorpha</taxon>
        <taxon>Panagrolaimoidea</taxon>
        <taxon>Panagrolaimidae</taxon>
        <taxon>Panagrolaimus</taxon>
    </lineage>
</organism>
<dbReference type="Proteomes" id="UP000887578">
    <property type="component" value="Unplaced"/>
</dbReference>
<evidence type="ECO:0000313" key="1">
    <source>
        <dbReference type="Proteomes" id="UP000887578"/>
    </source>
</evidence>
<reference evidence="2" key="1">
    <citation type="submission" date="2022-11" db="UniProtKB">
        <authorList>
            <consortium name="WormBaseParasite"/>
        </authorList>
    </citation>
    <scope>IDENTIFICATION</scope>
</reference>
<keyword evidence="1" id="KW-1185">Reference proteome</keyword>
<proteinExistence type="predicted"/>
<dbReference type="AlphaFoldDB" id="A0A914QFF7"/>